<keyword evidence="1" id="KW-0805">Transcription regulation</keyword>
<dbReference type="SMART" id="SM00345">
    <property type="entry name" value="HTH_GNTR"/>
    <property type="match status" value="1"/>
</dbReference>
<keyword evidence="2" id="KW-0238">DNA-binding</keyword>
<evidence type="ECO:0000256" key="2">
    <source>
        <dbReference type="ARBA" id="ARBA00023125"/>
    </source>
</evidence>
<dbReference type="CDD" id="cd07377">
    <property type="entry name" value="WHTH_GntR"/>
    <property type="match status" value="1"/>
</dbReference>
<dbReference type="Pfam" id="PF00392">
    <property type="entry name" value="GntR"/>
    <property type="match status" value="1"/>
</dbReference>
<dbReference type="Gene3D" id="3.40.1410.10">
    <property type="entry name" value="Chorismate lyase-like"/>
    <property type="match status" value="1"/>
</dbReference>
<proteinExistence type="predicted"/>
<dbReference type="SUPFAM" id="SSF64288">
    <property type="entry name" value="Chorismate lyase-like"/>
    <property type="match status" value="1"/>
</dbReference>
<dbReference type="SMART" id="SM00866">
    <property type="entry name" value="UTRA"/>
    <property type="match status" value="1"/>
</dbReference>
<dbReference type="PROSITE" id="PS50949">
    <property type="entry name" value="HTH_GNTR"/>
    <property type="match status" value="1"/>
</dbReference>
<evidence type="ECO:0000313" key="4">
    <source>
        <dbReference type="EMBL" id="TDG74988.1"/>
    </source>
</evidence>
<organism evidence="4 5">
    <name type="scientific">Companilactobacillus farciminis</name>
    <dbReference type="NCBI Taxonomy" id="1612"/>
    <lineage>
        <taxon>Bacteria</taxon>
        <taxon>Bacillati</taxon>
        <taxon>Bacillota</taxon>
        <taxon>Bacilli</taxon>
        <taxon>Lactobacillales</taxon>
        <taxon>Lactobacillaceae</taxon>
        <taxon>Companilactobacillus</taxon>
    </lineage>
</organism>
<reference evidence="4 5" key="1">
    <citation type="journal article" date="2019" name="Appl. Microbiol. Biotechnol.">
        <title>Uncovering carbohydrate metabolism through a genotype-phenotype association study of 56 lactic acid bacteria genomes.</title>
        <authorList>
            <person name="Buron-Moles G."/>
            <person name="Chailyan A."/>
            <person name="Dolejs I."/>
            <person name="Forster J."/>
            <person name="Miks M.H."/>
        </authorList>
    </citation>
    <scope>NUCLEOTIDE SEQUENCE [LARGE SCALE GENOMIC DNA]</scope>
    <source>
        <strain evidence="4 5">ATCC 29644</strain>
    </source>
</reference>
<dbReference type="PANTHER" id="PTHR44846">
    <property type="entry name" value="MANNOSYL-D-GLYCERATE TRANSPORT/METABOLISM SYSTEM REPRESSOR MNGR-RELATED"/>
    <property type="match status" value="1"/>
</dbReference>
<dbReference type="Gene3D" id="1.10.10.10">
    <property type="entry name" value="Winged helix-like DNA-binding domain superfamily/Winged helix DNA-binding domain"/>
    <property type="match status" value="1"/>
</dbReference>
<dbReference type="InterPro" id="IPR000524">
    <property type="entry name" value="Tscrpt_reg_HTH_GntR"/>
</dbReference>
<comment type="caution">
    <text evidence="4">The sequence shown here is derived from an EMBL/GenBank/DDBJ whole genome shotgun (WGS) entry which is preliminary data.</text>
</comment>
<dbReference type="EMBL" id="PUFN01000001">
    <property type="protein sequence ID" value="TDG74988.1"/>
    <property type="molecule type" value="Genomic_DNA"/>
</dbReference>
<protein>
    <submittedName>
        <fullName evidence="4">Uncharacterized protein</fullName>
    </submittedName>
</protein>
<keyword evidence="3" id="KW-0804">Transcription</keyword>
<dbReference type="InterPro" id="IPR011663">
    <property type="entry name" value="UTRA"/>
</dbReference>
<evidence type="ECO:0000256" key="1">
    <source>
        <dbReference type="ARBA" id="ARBA00023015"/>
    </source>
</evidence>
<keyword evidence="5" id="KW-1185">Reference proteome</keyword>
<dbReference type="Pfam" id="PF07702">
    <property type="entry name" value="UTRA"/>
    <property type="match status" value="1"/>
</dbReference>
<dbReference type="SUPFAM" id="SSF46785">
    <property type="entry name" value="Winged helix' DNA-binding domain"/>
    <property type="match status" value="1"/>
</dbReference>
<dbReference type="STRING" id="1612.ABB44_05500"/>
<sequence length="242" mass="27237">MADLVYQKIITSLKKAIDAGEFSDMRLPDERSLAESYKVSRSSIKRALGLMADQGIIFKKRGSGTFVNPLYLKQGSSFNYSGKNLGITDSFNANGQKPGVKVLQFDVVHPDKDLQDNLFLKPSEFVYAFKRLRSLDDVPFMIETGYIPIKLAPELSEQIASESIFNYVESELGKEVNKTYLNISAEPSDAEGKELLNLADNEPVGLMEGIFFLDDGTPFEFSTMKLHYKYFKYDSFVDLANK</sequence>
<dbReference type="InterPro" id="IPR028978">
    <property type="entry name" value="Chorismate_lyase_/UTRA_dom_sf"/>
</dbReference>
<dbReference type="GO" id="GO:0003700">
    <property type="term" value="F:DNA-binding transcription factor activity"/>
    <property type="evidence" value="ECO:0007669"/>
    <property type="project" value="InterPro"/>
</dbReference>
<dbReference type="GO" id="GO:0045892">
    <property type="term" value="P:negative regulation of DNA-templated transcription"/>
    <property type="evidence" value="ECO:0007669"/>
    <property type="project" value="TreeGrafter"/>
</dbReference>
<name>A0A0H4LD68_9LACO</name>
<dbReference type="PRINTS" id="PR00035">
    <property type="entry name" value="HTHGNTR"/>
</dbReference>
<dbReference type="PANTHER" id="PTHR44846:SF4">
    <property type="entry name" value="HTH GNTR-TYPE DOMAIN-CONTAINING PROTEIN"/>
    <property type="match status" value="1"/>
</dbReference>
<dbReference type="RefSeq" id="WP_010021090.1">
    <property type="nucleotide sequence ID" value="NZ_BHYW01000015.1"/>
</dbReference>
<dbReference type="OrthoDB" id="2141316at2"/>
<dbReference type="Proteomes" id="UP000295257">
    <property type="component" value="Unassembled WGS sequence"/>
</dbReference>
<dbReference type="GO" id="GO:0003677">
    <property type="term" value="F:DNA binding"/>
    <property type="evidence" value="ECO:0007669"/>
    <property type="project" value="UniProtKB-KW"/>
</dbReference>
<dbReference type="InterPro" id="IPR050679">
    <property type="entry name" value="Bact_HTH_transcr_reg"/>
</dbReference>
<gene>
    <name evidence="4" type="ORF">C5L30_001775</name>
</gene>
<dbReference type="InterPro" id="IPR036388">
    <property type="entry name" value="WH-like_DNA-bd_sf"/>
</dbReference>
<accession>A0A0H4LD68</accession>
<evidence type="ECO:0000256" key="3">
    <source>
        <dbReference type="ARBA" id="ARBA00023163"/>
    </source>
</evidence>
<dbReference type="InterPro" id="IPR036390">
    <property type="entry name" value="WH_DNA-bd_sf"/>
</dbReference>
<dbReference type="AlphaFoldDB" id="A0A0H4LD68"/>
<evidence type="ECO:0000313" key="5">
    <source>
        <dbReference type="Proteomes" id="UP000295257"/>
    </source>
</evidence>